<evidence type="ECO:0000313" key="1">
    <source>
        <dbReference type="EMBL" id="JAD48240.1"/>
    </source>
</evidence>
<reference evidence="1" key="2">
    <citation type="journal article" date="2015" name="Data Brief">
        <title>Shoot transcriptome of the giant reed, Arundo donax.</title>
        <authorList>
            <person name="Barrero R.A."/>
            <person name="Guerrero F.D."/>
            <person name="Moolhuijzen P."/>
            <person name="Goolsby J.A."/>
            <person name="Tidwell J."/>
            <person name="Bellgard S.E."/>
            <person name="Bellgard M.I."/>
        </authorList>
    </citation>
    <scope>NUCLEOTIDE SEQUENCE</scope>
    <source>
        <tissue evidence="1">Shoot tissue taken approximately 20 cm above the soil surface</tissue>
    </source>
</reference>
<proteinExistence type="predicted"/>
<reference evidence="1" key="1">
    <citation type="submission" date="2014-09" db="EMBL/GenBank/DDBJ databases">
        <authorList>
            <person name="Magalhaes I.L.F."/>
            <person name="Oliveira U."/>
            <person name="Santos F.R."/>
            <person name="Vidigal T.H.D.A."/>
            <person name="Brescovit A.D."/>
            <person name="Santos A.J."/>
        </authorList>
    </citation>
    <scope>NUCLEOTIDE SEQUENCE</scope>
    <source>
        <tissue evidence="1">Shoot tissue taken approximately 20 cm above the soil surface</tissue>
    </source>
</reference>
<dbReference type="EMBL" id="GBRH01249655">
    <property type="protein sequence ID" value="JAD48240.1"/>
    <property type="molecule type" value="Transcribed_RNA"/>
</dbReference>
<accession>A0A0A9AH20</accession>
<dbReference type="AlphaFoldDB" id="A0A0A9AH20"/>
<sequence>MKRIAIDFHFVRDQVATGKLRISHVHTSDQLADSLTKPVPRRHFQTHRNKSSMASQSCGGMIQF</sequence>
<name>A0A0A9AH20_ARUDO</name>
<protein>
    <submittedName>
        <fullName evidence="1">Uncharacterized protein</fullName>
    </submittedName>
</protein>
<organism evidence="1">
    <name type="scientific">Arundo donax</name>
    <name type="common">Giant reed</name>
    <name type="synonym">Donax arundinaceus</name>
    <dbReference type="NCBI Taxonomy" id="35708"/>
    <lineage>
        <taxon>Eukaryota</taxon>
        <taxon>Viridiplantae</taxon>
        <taxon>Streptophyta</taxon>
        <taxon>Embryophyta</taxon>
        <taxon>Tracheophyta</taxon>
        <taxon>Spermatophyta</taxon>
        <taxon>Magnoliopsida</taxon>
        <taxon>Liliopsida</taxon>
        <taxon>Poales</taxon>
        <taxon>Poaceae</taxon>
        <taxon>PACMAD clade</taxon>
        <taxon>Arundinoideae</taxon>
        <taxon>Arundineae</taxon>
        <taxon>Arundo</taxon>
    </lineage>
</organism>